<keyword evidence="15" id="KW-1185">Reference proteome</keyword>
<dbReference type="SMART" id="SM00220">
    <property type="entry name" value="S_TKc"/>
    <property type="match status" value="1"/>
</dbReference>
<dbReference type="Proteomes" id="UP000186817">
    <property type="component" value="Unassembled WGS sequence"/>
</dbReference>
<keyword evidence="4" id="KW-0597">Phosphoprotein</keyword>
<dbReference type="GO" id="GO:0005524">
    <property type="term" value="F:ATP binding"/>
    <property type="evidence" value="ECO:0007669"/>
    <property type="project" value="UniProtKB-KW"/>
</dbReference>
<dbReference type="Pfam" id="PF00069">
    <property type="entry name" value="Pkinase"/>
    <property type="match status" value="1"/>
</dbReference>
<dbReference type="InterPro" id="IPR050494">
    <property type="entry name" value="Ser_Thr_dual-spec_kinase"/>
</dbReference>
<evidence type="ECO:0000256" key="4">
    <source>
        <dbReference type="ARBA" id="ARBA00022553"/>
    </source>
</evidence>
<evidence type="ECO:0000256" key="12">
    <source>
        <dbReference type="SAM" id="MobiDB-lite"/>
    </source>
</evidence>
<dbReference type="Gene3D" id="1.10.510.10">
    <property type="entry name" value="Transferase(Phosphotransferase) domain 1"/>
    <property type="match status" value="1"/>
</dbReference>
<dbReference type="OrthoDB" id="9332038at2759"/>
<evidence type="ECO:0000256" key="6">
    <source>
        <dbReference type="ARBA" id="ARBA00022741"/>
    </source>
</evidence>
<name>A0A1Q9CVI5_SYMMI</name>
<keyword evidence="10" id="KW-0206">Cytoskeleton</keyword>
<evidence type="ECO:0000256" key="7">
    <source>
        <dbReference type="ARBA" id="ARBA00022777"/>
    </source>
</evidence>
<keyword evidence="3" id="KW-0723">Serine/threonine-protein kinase</keyword>
<dbReference type="Gene3D" id="3.30.200.20">
    <property type="entry name" value="Phosphorylase Kinase, domain 1"/>
    <property type="match status" value="1"/>
</dbReference>
<evidence type="ECO:0000256" key="11">
    <source>
        <dbReference type="ARBA" id="ARBA00023273"/>
    </source>
</evidence>
<evidence type="ECO:0000256" key="1">
    <source>
        <dbReference type="ARBA" id="ARBA00004430"/>
    </source>
</evidence>
<feature type="region of interest" description="Disordered" evidence="12">
    <location>
        <begin position="442"/>
        <end position="462"/>
    </location>
</feature>
<dbReference type="Pfam" id="PF04712">
    <property type="entry name" value="Radial_spoke"/>
    <property type="match status" value="1"/>
</dbReference>
<keyword evidence="11" id="KW-0966">Cell projection</keyword>
<reference evidence="14 15" key="1">
    <citation type="submission" date="2016-02" db="EMBL/GenBank/DDBJ databases">
        <title>Genome analysis of coral dinoflagellate symbionts highlights evolutionary adaptations to a symbiotic lifestyle.</title>
        <authorList>
            <person name="Aranda M."/>
            <person name="Li Y."/>
            <person name="Liew Y.J."/>
            <person name="Baumgarten S."/>
            <person name="Simakov O."/>
            <person name="Wilson M."/>
            <person name="Piel J."/>
            <person name="Ashoor H."/>
            <person name="Bougouffa S."/>
            <person name="Bajic V.B."/>
            <person name="Ryu T."/>
            <person name="Ravasi T."/>
            <person name="Bayer T."/>
            <person name="Micklem G."/>
            <person name="Kim H."/>
            <person name="Bhak J."/>
            <person name="Lajeunesse T.C."/>
            <person name="Voolstra C.R."/>
        </authorList>
    </citation>
    <scope>NUCLEOTIDE SEQUENCE [LARGE SCALE GENOMIC DNA]</scope>
    <source>
        <strain evidence="14 15">CCMP2467</strain>
    </source>
</reference>
<dbReference type="PROSITE" id="PS00108">
    <property type="entry name" value="PROTEIN_KINASE_ST"/>
    <property type="match status" value="1"/>
</dbReference>
<evidence type="ECO:0000256" key="9">
    <source>
        <dbReference type="ARBA" id="ARBA00023069"/>
    </source>
</evidence>
<keyword evidence="2" id="KW-0963">Cytoplasm</keyword>
<organism evidence="14 15">
    <name type="scientific">Symbiodinium microadriaticum</name>
    <name type="common">Dinoflagellate</name>
    <name type="synonym">Zooxanthella microadriatica</name>
    <dbReference type="NCBI Taxonomy" id="2951"/>
    <lineage>
        <taxon>Eukaryota</taxon>
        <taxon>Sar</taxon>
        <taxon>Alveolata</taxon>
        <taxon>Dinophyceae</taxon>
        <taxon>Suessiales</taxon>
        <taxon>Symbiodiniaceae</taxon>
        <taxon>Symbiodinium</taxon>
    </lineage>
</organism>
<evidence type="ECO:0000313" key="15">
    <source>
        <dbReference type="Proteomes" id="UP000186817"/>
    </source>
</evidence>
<evidence type="ECO:0000256" key="8">
    <source>
        <dbReference type="ARBA" id="ARBA00022840"/>
    </source>
</evidence>
<feature type="compositionally biased region" description="Basic and acidic residues" evidence="12">
    <location>
        <begin position="712"/>
        <end position="721"/>
    </location>
</feature>
<keyword evidence="7 14" id="KW-0418">Kinase</keyword>
<proteinExistence type="predicted"/>
<dbReference type="InterPro" id="IPR008271">
    <property type="entry name" value="Ser/Thr_kinase_AS"/>
</dbReference>
<dbReference type="FunFam" id="1.10.510.10:FF:000380">
    <property type="entry name" value="Serine/threonine-protein kinase ppk15"/>
    <property type="match status" value="1"/>
</dbReference>
<comment type="subcellular location">
    <subcellularLocation>
        <location evidence="1">Cytoplasm</location>
        <location evidence="1">Cytoskeleton</location>
        <location evidence="1">Cilium axoneme</location>
    </subcellularLocation>
</comment>
<evidence type="ECO:0000256" key="5">
    <source>
        <dbReference type="ARBA" id="ARBA00022679"/>
    </source>
</evidence>
<sequence>MQAACDGLTKIEELYAPSGDSFYPVELNGSVYDSFALRVVFERDKTGFEESKEFPIRTNMVVAARYQIIEYLGSAAFSRAVQCLDLDTNKMVCMKIIKNDKDFFDQSLDEIKLLKYINVNGDVDYNNVLRLYDHFYHKEHLIIVTELLRDNLYEFSKFNRECGDEPYFTIGRLQKISRQILTALDYVHSLRLIHCDLKPENILIKSYSRCEVKVIDFGSSCFIDDHLSSYVQSRSYRAPEVMLGLPYDQKIDLWSLGCILAELWTGYVLFQNDSVQSLLARILGIIGEFPYHMMTSGKYVPQYFTQDGQLYQEIEGAPCPERGRRLHLLVPKKTSLRQRMRTNDELLLDFLEKLLQLDPAQRPTAAEAMEHPFLAPGRIPDFTEDAEMLSWAGVGLGEAESYKVMCSMRNLAANQKDGLNKLRFWGKIFGTEADYYVAEAQKDGGEPDETDPDAEPPGQGANQFTYYVTNDLAGDWRRLPDIKPKEIIAARAIKRLVTGNAGSKVITHPAFEGAEEVYLRAQIARITADTVICMNGYLKKEEEEGSPIEQNEEFICPPAAELLKMEAWTHMQPHILRNGRTTHKEIPEGDTPEELELAAKMKEEQEADPEKEVLRGLHADGLQWTIKQAGDATVYRASADPAAPLRSSAVTYVRSLSWPGAVTAVRNGQFVSIYVGYGLAASSPNFFPPAPPDVQEEPEDPGEVEEPQGSLEEPKEPEEILKGNPQKGTTMETIGMNSPQSSDAVALSGDDQDACEICRCTWSPGMHVELSQLAQLQDIRFHICLEHVSHAVGQMHALKDGMRIVLCGKGIVASC</sequence>
<evidence type="ECO:0000256" key="2">
    <source>
        <dbReference type="ARBA" id="ARBA00022490"/>
    </source>
</evidence>
<keyword evidence="6" id="KW-0547">Nucleotide-binding</keyword>
<evidence type="ECO:0000313" key="14">
    <source>
        <dbReference type="EMBL" id="OLP86942.1"/>
    </source>
</evidence>
<accession>A0A1Q9CVI5</accession>
<evidence type="ECO:0000259" key="13">
    <source>
        <dbReference type="PROSITE" id="PS50011"/>
    </source>
</evidence>
<dbReference type="InterPro" id="IPR006802">
    <property type="entry name" value="Radial_spoke"/>
</dbReference>
<dbReference type="AlphaFoldDB" id="A0A1Q9CVI5"/>
<dbReference type="GO" id="GO:0060271">
    <property type="term" value="P:cilium assembly"/>
    <property type="evidence" value="ECO:0007669"/>
    <property type="project" value="InterPro"/>
</dbReference>
<feature type="region of interest" description="Disordered" evidence="12">
    <location>
        <begin position="686"/>
        <end position="725"/>
    </location>
</feature>
<evidence type="ECO:0000256" key="3">
    <source>
        <dbReference type="ARBA" id="ARBA00022527"/>
    </source>
</evidence>
<dbReference type="GO" id="GO:0060294">
    <property type="term" value="P:cilium movement involved in cell motility"/>
    <property type="evidence" value="ECO:0007669"/>
    <property type="project" value="InterPro"/>
</dbReference>
<dbReference type="GO" id="GO:0004674">
    <property type="term" value="F:protein serine/threonine kinase activity"/>
    <property type="evidence" value="ECO:0007669"/>
    <property type="project" value="UniProtKB-KW"/>
</dbReference>
<dbReference type="PROSITE" id="PS50011">
    <property type="entry name" value="PROTEIN_KINASE_DOM"/>
    <property type="match status" value="1"/>
</dbReference>
<gene>
    <name evidence="14" type="primary">Dyrk4</name>
    <name evidence="14" type="ORF">AK812_SmicGene31893</name>
</gene>
<dbReference type="PANTHER" id="PTHR24058">
    <property type="entry name" value="DUAL SPECIFICITY PROTEIN KINASE"/>
    <property type="match status" value="1"/>
</dbReference>
<dbReference type="SUPFAM" id="SSF56112">
    <property type="entry name" value="Protein kinase-like (PK-like)"/>
    <property type="match status" value="1"/>
</dbReference>
<feature type="domain" description="Protein kinase" evidence="13">
    <location>
        <begin position="66"/>
        <end position="374"/>
    </location>
</feature>
<protein>
    <submittedName>
        <fullName evidence="14">Dual specificity tyrosine-phosphorylation-regulated kinase 4</fullName>
    </submittedName>
</protein>
<comment type="caution">
    <text evidence="14">The sequence shown here is derived from an EMBL/GenBank/DDBJ whole genome shotgun (WGS) entry which is preliminary data.</text>
</comment>
<dbReference type="EMBL" id="LSRX01000891">
    <property type="protein sequence ID" value="OLP86942.1"/>
    <property type="molecule type" value="Genomic_DNA"/>
</dbReference>
<dbReference type="GO" id="GO:0001534">
    <property type="term" value="C:radial spoke"/>
    <property type="evidence" value="ECO:0007669"/>
    <property type="project" value="InterPro"/>
</dbReference>
<keyword evidence="8" id="KW-0067">ATP-binding</keyword>
<dbReference type="CDD" id="cd14133">
    <property type="entry name" value="PKc_DYRK_like"/>
    <property type="match status" value="1"/>
</dbReference>
<keyword evidence="9" id="KW-0969">Cilium</keyword>
<evidence type="ECO:0000256" key="10">
    <source>
        <dbReference type="ARBA" id="ARBA00023212"/>
    </source>
</evidence>
<keyword evidence="5" id="KW-0808">Transferase</keyword>
<dbReference type="InterPro" id="IPR011009">
    <property type="entry name" value="Kinase-like_dom_sf"/>
</dbReference>
<feature type="compositionally biased region" description="Acidic residues" evidence="12">
    <location>
        <begin position="694"/>
        <end position="706"/>
    </location>
</feature>
<dbReference type="PANTHER" id="PTHR24058:SF124">
    <property type="entry name" value="PROTEIN KINASE SUPERFAMILY PROTEIN"/>
    <property type="match status" value="1"/>
</dbReference>
<dbReference type="InterPro" id="IPR000719">
    <property type="entry name" value="Prot_kinase_dom"/>
</dbReference>